<evidence type="ECO:0000313" key="6">
    <source>
        <dbReference type="Proteomes" id="UP001614394"/>
    </source>
</evidence>
<sequence length="321" mass="35310">MESGGNDLLSELLRPLRLTGVFDSLWTVRAPWAIEGDSEQSCAILHYMVEGDCWISTSDCAPIQLHQGDLAVFPTGTAHRLSDLPGRQGVPLRAVLPEREPGTSGVLVVEGTGERSRILCAGLHYDATAATSLYRALPWSLVLDRTQVDKEPLLRDTLASLAAAERRGEPGSQLVTLRAFEMAFVLALRPLLRELSDNPAVLPALRHPGISRALIIVSTRFSEPWTIEALAREVGMSRSAFTATFRELVGEAPARHLTGRRMQEAARLLTETAVPQAAVPPRVGYQSAVGFHLAFRKWFGTTPGEYRGNWPVHKRDRQDVH</sequence>
<dbReference type="InterPro" id="IPR011051">
    <property type="entry name" value="RmlC_Cupin_sf"/>
</dbReference>
<reference evidence="5 6" key="1">
    <citation type="submission" date="2024-10" db="EMBL/GenBank/DDBJ databases">
        <title>The Natural Products Discovery Center: Release of the First 8490 Sequenced Strains for Exploring Actinobacteria Biosynthetic Diversity.</title>
        <authorList>
            <person name="Kalkreuter E."/>
            <person name="Kautsar S.A."/>
            <person name="Yang D."/>
            <person name="Bader C.D."/>
            <person name="Teijaro C.N."/>
            <person name="Fluegel L."/>
            <person name="Davis C.M."/>
            <person name="Simpson J.R."/>
            <person name="Lauterbach L."/>
            <person name="Steele A.D."/>
            <person name="Gui C."/>
            <person name="Meng S."/>
            <person name="Li G."/>
            <person name="Viehrig K."/>
            <person name="Ye F."/>
            <person name="Su P."/>
            <person name="Kiefer A.F."/>
            <person name="Nichols A."/>
            <person name="Cepeda A.J."/>
            <person name="Yan W."/>
            <person name="Fan B."/>
            <person name="Jiang Y."/>
            <person name="Adhikari A."/>
            <person name="Zheng C.-J."/>
            <person name="Schuster L."/>
            <person name="Cowan T.M."/>
            <person name="Smanski M.J."/>
            <person name="Chevrette M.G."/>
            <person name="De Carvalho L.P.S."/>
            <person name="Shen B."/>
        </authorList>
    </citation>
    <scope>NUCLEOTIDE SEQUENCE [LARGE SCALE GENOMIC DNA]</scope>
    <source>
        <strain evidence="5 6">NPDC053399</strain>
    </source>
</reference>
<gene>
    <name evidence="5" type="ORF">ACIGXA_01345</name>
</gene>
<dbReference type="PANTHER" id="PTHR46796">
    <property type="entry name" value="HTH-TYPE TRANSCRIPTIONAL ACTIVATOR RHAS-RELATED"/>
    <property type="match status" value="1"/>
</dbReference>
<keyword evidence="2" id="KW-0238">DNA-binding</keyword>
<accession>A0ABW8BY95</accession>
<dbReference type="InterPro" id="IPR009057">
    <property type="entry name" value="Homeodomain-like_sf"/>
</dbReference>
<dbReference type="InterPro" id="IPR050204">
    <property type="entry name" value="AraC_XylS_family_regulators"/>
</dbReference>
<proteinExistence type="predicted"/>
<evidence type="ECO:0000256" key="3">
    <source>
        <dbReference type="ARBA" id="ARBA00023163"/>
    </source>
</evidence>
<dbReference type="EMBL" id="JBITYG010000001">
    <property type="protein sequence ID" value="MFI9099140.1"/>
    <property type="molecule type" value="Genomic_DNA"/>
</dbReference>
<organism evidence="5 6">
    <name type="scientific">Streptomyces fildesensis</name>
    <dbReference type="NCBI Taxonomy" id="375757"/>
    <lineage>
        <taxon>Bacteria</taxon>
        <taxon>Bacillati</taxon>
        <taxon>Actinomycetota</taxon>
        <taxon>Actinomycetes</taxon>
        <taxon>Kitasatosporales</taxon>
        <taxon>Streptomycetaceae</taxon>
        <taxon>Streptomyces</taxon>
    </lineage>
</organism>
<keyword evidence="3" id="KW-0804">Transcription</keyword>
<evidence type="ECO:0000256" key="1">
    <source>
        <dbReference type="ARBA" id="ARBA00023015"/>
    </source>
</evidence>
<name>A0ABW8BY95_9ACTN</name>
<keyword evidence="1" id="KW-0805">Transcription regulation</keyword>
<dbReference type="PANTHER" id="PTHR46796:SF7">
    <property type="entry name" value="ARAC FAMILY TRANSCRIPTIONAL REGULATOR"/>
    <property type="match status" value="1"/>
</dbReference>
<comment type="caution">
    <text evidence="5">The sequence shown here is derived from an EMBL/GenBank/DDBJ whole genome shotgun (WGS) entry which is preliminary data.</text>
</comment>
<dbReference type="SUPFAM" id="SSF51182">
    <property type="entry name" value="RmlC-like cupins"/>
    <property type="match status" value="1"/>
</dbReference>
<dbReference type="Pfam" id="PF12833">
    <property type="entry name" value="HTH_18"/>
    <property type="match status" value="1"/>
</dbReference>
<dbReference type="Proteomes" id="UP001614394">
    <property type="component" value="Unassembled WGS sequence"/>
</dbReference>
<evidence type="ECO:0000256" key="2">
    <source>
        <dbReference type="ARBA" id="ARBA00023125"/>
    </source>
</evidence>
<evidence type="ECO:0000313" key="5">
    <source>
        <dbReference type="EMBL" id="MFI9099140.1"/>
    </source>
</evidence>
<protein>
    <submittedName>
        <fullName evidence="5">AraC family transcriptional regulator</fullName>
    </submittedName>
</protein>
<feature type="domain" description="HTH araC/xylS-type" evidence="4">
    <location>
        <begin position="211"/>
        <end position="309"/>
    </location>
</feature>
<keyword evidence="6" id="KW-1185">Reference proteome</keyword>
<dbReference type="PROSITE" id="PS01124">
    <property type="entry name" value="HTH_ARAC_FAMILY_2"/>
    <property type="match status" value="1"/>
</dbReference>
<dbReference type="Pfam" id="PF12852">
    <property type="entry name" value="Cupin_6"/>
    <property type="match status" value="1"/>
</dbReference>
<dbReference type="InterPro" id="IPR018060">
    <property type="entry name" value="HTH_AraC"/>
</dbReference>
<dbReference type="Gene3D" id="1.10.10.60">
    <property type="entry name" value="Homeodomain-like"/>
    <property type="match status" value="2"/>
</dbReference>
<evidence type="ECO:0000259" key="4">
    <source>
        <dbReference type="PROSITE" id="PS01124"/>
    </source>
</evidence>
<dbReference type="SMART" id="SM00342">
    <property type="entry name" value="HTH_ARAC"/>
    <property type="match status" value="1"/>
</dbReference>
<dbReference type="InterPro" id="IPR032783">
    <property type="entry name" value="AraC_lig"/>
</dbReference>
<dbReference type="SUPFAM" id="SSF46689">
    <property type="entry name" value="Homeodomain-like"/>
    <property type="match status" value="2"/>
</dbReference>
<dbReference type="RefSeq" id="WP_399643385.1">
    <property type="nucleotide sequence ID" value="NZ_JBITYG010000001.1"/>
</dbReference>